<gene>
    <name evidence="2" type="ORF">Q5P01_005598</name>
</gene>
<feature type="compositionally biased region" description="Low complexity" evidence="1">
    <location>
        <begin position="13"/>
        <end position="24"/>
    </location>
</feature>
<keyword evidence="3" id="KW-1185">Reference proteome</keyword>
<sequence>MDHGVELQEVNVDTSPSASSDSSWTSFDLSTDLTSVSSEHVLTPVTAPSGCKLFTFLKTSSTVKDSSNKRTREVVWRETSFLGNDEKWISLLEEVDSGSGTGAASLTLGAFWWGWRRGCIPPSPPIHSSICPADRMEPCDEDEEQGMLTSAGGHGIEEAPDHSIIVERLQQRGDRSLARKHVAQKADK</sequence>
<evidence type="ECO:0000313" key="2">
    <source>
        <dbReference type="EMBL" id="KAK2856863.1"/>
    </source>
</evidence>
<organism evidence="2 3">
    <name type="scientific">Channa striata</name>
    <name type="common">Snakehead murrel</name>
    <name type="synonym">Ophicephalus striatus</name>
    <dbReference type="NCBI Taxonomy" id="64152"/>
    <lineage>
        <taxon>Eukaryota</taxon>
        <taxon>Metazoa</taxon>
        <taxon>Chordata</taxon>
        <taxon>Craniata</taxon>
        <taxon>Vertebrata</taxon>
        <taxon>Euteleostomi</taxon>
        <taxon>Actinopterygii</taxon>
        <taxon>Neopterygii</taxon>
        <taxon>Teleostei</taxon>
        <taxon>Neoteleostei</taxon>
        <taxon>Acanthomorphata</taxon>
        <taxon>Anabantaria</taxon>
        <taxon>Anabantiformes</taxon>
        <taxon>Channoidei</taxon>
        <taxon>Channidae</taxon>
        <taxon>Channa</taxon>
    </lineage>
</organism>
<dbReference type="AlphaFoldDB" id="A0AA88NHY0"/>
<comment type="caution">
    <text evidence="2">The sequence shown here is derived from an EMBL/GenBank/DDBJ whole genome shotgun (WGS) entry which is preliminary data.</text>
</comment>
<dbReference type="EMBL" id="JAUPFM010000003">
    <property type="protein sequence ID" value="KAK2856863.1"/>
    <property type="molecule type" value="Genomic_DNA"/>
</dbReference>
<name>A0AA88NHY0_CHASR</name>
<accession>A0AA88NHY0</accession>
<proteinExistence type="predicted"/>
<reference evidence="2" key="1">
    <citation type="submission" date="2023-07" db="EMBL/GenBank/DDBJ databases">
        <title>Chromosome-level Genome Assembly of Striped Snakehead (Channa striata).</title>
        <authorList>
            <person name="Liu H."/>
        </authorList>
    </citation>
    <scope>NUCLEOTIDE SEQUENCE</scope>
    <source>
        <strain evidence="2">Gz</strain>
        <tissue evidence="2">Muscle</tissue>
    </source>
</reference>
<protein>
    <submittedName>
        <fullName evidence="2">Uncharacterized protein</fullName>
    </submittedName>
</protein>
<feature type="region of interest" description="Disordered" evidence="1">
    <location>
        <begin position="1"/>
        <end position="24"/>
    </location>
</feature>
<dbReference type="Proteomes" id="UP001187415">
    <property type="component" value="Unassembled WGS sequence"/>
</dbReference>
<evidence type="ECO:0000256" key="1">
    <source>
        <dbReference type="SAM" id="MobiDB-lite"/>
    </source>
</evidence>
<evidence type="ECO:0000313" key="3">
    <source>
        <dbReference type="Proteomes" id="UP001187415"/>
    </source>
</evidence>